<dbReference type="KEGG" id="msl:Msil_1132"/>
<dbReference type="RefSeq" id="WP_012590171.1">
    <property type="nucleotide sequence ID" value="NC_011666.1"/>
</dbReference>
<name>B8ENH0_METSB</name>
<dbReference type="Gene3D" id="2.60.120.10">
    <property type="entry name" value="Jelly Rolls"/>
    <property type="match status" value="1"/>
</dbReference>
<protein>
    <recommendedName>
        <fullName evidence="3">ChrR-like cupin domain-containing protein</fullName>
    </recommendedName>
</protein>
<dbReference type="STRING" id="395965.Msil_1132"/>
<gene>
    <name evidence="1" type="ordered locus">Msil_1132</name>
</gene>
<proteinExistence type="predicted"/>
<organism evidence="1 2">
    <name type="scientific">Methylocella silvestris (strain DSM 15510 / CIP 108128 / LMG 27833 / NCIMB 13906 / BL2)</name>
    <dbReference type="NCBI Taxonomy" id="395965"/>
    <lineage>
        <taxon>Bacteria</taxon>
        <taxon>Pseudomonadati</taxon>
        <taxon>Pseudomonadota</taxon>
        <taxon>Alphaproteobacteria</taxon>
        <taxon>Hyphomicrobiales</taxon>
        <taxon>Beijerinckiaceae</taxon>
        <taxon>Methylocella</taxon>
    </lineage>
</organism>
<dbReference type="SUPFAM" id="SSF51182">
    <property type="entry name" value="RmlC-like cupins"/>
    <property type="match status" value="1"/>
</dbReference>
<dbReference type="eggNOG" id="COG1917">
    <property type="taxonomic scope" value="Bacteria"/>
</dbReference>
<dbReference type="Proteomes" id="UP000002257">
    <property type="component" value="Chromosome"/>
</dbReference>
<keyword evidence="2" id="KW-1185">Reference proteome</keyword>
<evidence type="ECO:0000313" key="2">
    <source>
        <dbReference type="Proteomes" id="UP000002257"/>
    </source>
</evidence>
<accession>B8ENH0</accession>
<reference evidence="1 2" key="1">
    <citation type="journal article" date="2010" name="J. Bacteriol.">
        <title>Complete genome sequence of the aerobic facultative methanotroph Methylocella silvestris BL2.</title>
        <authorList>
            <person name="Chen Y."/>
            <person name="Crombie A."/>
            <person name="Rahman M.T."/>
            <person name="Dedysh S.N."/>
            <person name="Liesack W."/>
            <person name="Stott M.B."/>
            <person name="Alam M."/>
            <person name="Theisen A.R."/>
            <person name="Murrell J.C."/>
            <person name="Dunfield P.F."/>
        </authorList>
    </citation>
    <scope>NUCLEOTIDE SEQUENCE [LARGE SCALE GENOMIC DNA]</scope>
    <source>
        <strain evidence="2">DSM 15510 / CIP 108128 / LMG 27833 / NCIMB 13906 / BL2</strain>
    </source>
</reference>
<evidence type="ECO:0000313" key="1">
    <source>
        <dbReference type="EMBL" id="ACK50101.1"/>
    </source>
</evidence>
<evidence type="ECO:0008006" key="3">
    <source>
        <dbReference type="Google" id="ProtNLM"/>
    </source>
</evidence>
<dbReference type="InterPro" id="IPR011051">
    <property type="entry name" value="RmlC_Cupin_sf"/>
</dbReference>
<dbReference type="AlphaFoldDB" id="B8ENH0"/>
<dbReference type="InterPro" id="IPR014710">
    <property type="entry name" value="RmlC-like_jellyroll"/>
</dbReference>
<dbReference type="OrthoDB" id="7843074at2"/>
<dbReference type="EMBL" id="CP001280">
    <property type="protein sequence ID" value="ACK50101.1"/>
    <property type="molecule type" value="Genomic_DNA"/>
</dbReference>
<sequence>MTVYQFDESNIRWHTIEGFDHLSYFIYEVDEINKGVDLLFKFSANQKIALHRHKANYRTLVVQGELRIYRPNGELKEIRPVGSYVATDAGGEPHTEGGGDQDVVVFFSNRNVADVIYEILDDDLQPIATFGLPEFKALLKAQST</sequence>
<dbReference type="HOGENOM" id="CLU_123338_0_0_5"/>